<dbReference type="Proteomes" id="UP000824469">
    <property type="component" value="Unassembled WGS sequence"/>
</dbReference>
<evidence type="ECO:0000313" key="2">
    <source>
        <dbReference type="EMBL" id="KAH9298215.1"/>
    </source>
</evidence>
<gene>
    <name evidence="2" type="ORF">KI387_029897</name>
</gene>
<reference evidence="2 3" key="1">
    <citation type="journal article" date="2021" name="Nat. Plants">
        <title>The Taxus genome provides insights into paclitaxel biosynthesis.</title>
        <authorList>
            <person name="Xiong X."/>
            <person name="Gou J."/>
            <person name="Liao Q."/>
            <person name="Li Y."/>
            <person name="Zhou Q."/>
            <person name="Bi G."/>
            <person name="Li C."/>
            <person name="Du R."/>
            <person name="Wang X."/>
            <person name="Sun T."/>
            <person name="Guo L."/>
            <person name="Liang H."/>
            <person name="Lu P."/>
            <person name="Wu Y."/>
            <person name="Zhang Z."/>
            <person name="Ro D.K."/>
            <person name="Shang Y."/>
            <person name="Huang S."/>
            <person name="Yan J."/>
        </authorList>
    </citation>
    <scope>NUCLEOTIDE SEQUENCE [LARGE SCALE GENOMIC DNA]</scope>
    <source>
        <strain evidence="2">Ta-2019</strain>
    </source>
</reference>
<feature type="compositionally biased region" description="Basic and acidic residues" evidence="1">
    <location>
        <begin position="1"/>
        <end position="11"/>
    </location>
</feature>
<name>A0AA38CE00_TAXCH</name>
<feature type="region of interest" description="Disordered" evidence="1">
    <location>
        <begin position="50"/>
        <end position="104"/>
    </location>
</feature>
<evidence type="ECO:0000256" key="1">
    <source>
        <dbReference type="SAM" id="MobiDB-lite"/>
    </source>
</evidence>
<dbReference type="EMBL" id="JAHRHJ020000010">
    <property type="protein sequence ID" value="KAH9298215.1"/>
    <property type="molecule type" value="Genomic_DNA"/>
</dbReference>
<evidence type="ECO:0000313" key="3">
    <source>
        <dbReference type="Proteomes" id="UP000824469"/>
    </source>
</evidence>
<protein>
    <submittedName>
        <fullName evidence="2">Uncharacterized protein</fullName>
    </submittedName>
</protein>
<feature type="region of interest" description="Disordered" evidence="1">
    <location>
        <begin position="1"/>
        <end position="25"/>
    </location>
</feature>
<keyword evidence="3" id="KW-1185">Reference proteome</keyword>
<feature type="compositionally biased region" description="Basic and acidic residues" evidence="1">
    <location>
        <begin position="85"/>
        <end position="104"/>
    </location>
</feature>
<feature type="compositionally biased region" description="Polar residues" evidence="1">
    <location>
        <begin position="14"/>
        <end position="25"/>
    </location>
</feature>
<feature type="non-terminal residue" evidence="2">
    <location>
        <position position="104"/>
    </location>
</feature>
<accession>A0AA38CE00</accession>
<proteinExistence type="predicted"/>
<organism evidence="2 3">
    <name type="scientific">Taxus chinensis</name>
    <name type="common">Chinese yew</name>
    <name type="synonym">Taxus wallichiana var. chinensis</name>
    <dbReference type="NCBI Taxonomy" id="29808"/>
    <lineage>
        <taxon>Eukaryota</taxon>
        <taxon>Viridiplantae</taxon>
        <taxon>Streptophyta</taxon>
        <taxon>Embryophyta</taxon>
        <taxon>Tracheophyta</taxon>
        <taxon>Spermatophyta</taxon>
        <taxon>Pinopsida</taxon>
        <taxon>Pinidae</taxon>
        <taxon>Conifers II</taxon>
        <taxon>Cupressales</taxon>
        <taxon>Taxaceae</taxon>
        <taxon>Taxus</taxon>
    </lineage>
</organism>
<feature type="compositionally biased region" description="Basic and acidic residues" evidence="1">
    <location>
        <begin position="57"/>
        <end position="74"/>
    </location>
</feature>
<comment type="caution">
    <text evidence="2">The sequence shown here is derived from an EMBL/GenBank/DDBJ whole genome shotgun (WGS) entry which is preliminary data.</text>
</comment>
<dbReference type="AlphaFoldDB" id="A0AA38CE00"/>
<sequence>CSSDEAVKRPPDSASASTGNLNQRHIIQLGDETGLFRRREESVRGWTALGGRRERRRGMVERSKLRGLARREKVMGVQPGQKPLKGNEEEPEHCFSTEKKTPAH</sequence>